<dbReference type="PANTHER" id="PTHR10151">
    <property type="entry name" value="ECTONUCLEOTIDE PYROPHOSPHATASE/PHOSPHODIESTERASE"/>
    <property type="match status" value="1"/>
</dbReference>
<dbReference type="Proteomes" id="UP001597052">
    <property type="component" value="Unassembled WGS sequence"/>
</dbReference>
<protein>
    <submittedName>
        <fullName evidence="1">Alkaline phosphatase family protein</fullName>
    </submittedName>
</protein>
<evidence type="ECO:0000313" key="2">
    <source>
        <dbReference type="Proteomes" id="UP001597052"/>
    </source>
</evidence>
<dbReference type="AlphaFoldDB" id="A0ABD6D9F0"/>
<dbReference type="Pfam" id="PF01663">
    <property type="entry name" value="Phosphodiest"/>
    <property type="match status" value="1"/>
</dbReference>
<dbReference type="RefSeq" id="WP_256396027.1">
    <property type="nucleotide sequence ID" value="NZ_JANHDJ010000003.1"/>
</dbReference>
<proteinExistence type="predicted"/>
<dbReference type="Gene3D" id="3.40.720.10">
    <property type="entry name" value="Alkaline Phosphatase, subunit A"/>
    <property type="match status" value="2"/>
</dbReference>
<comment type="caution">
    <text evidence="1">The sequence shown here is derived from an EMBL/GenBank/DDBJ whole genome shotgun (WGS) entry which is preliminary data.</text>
</comment>
<dbReference type="InterPro" id="IPR002591">
    <property type="entry name" value="Phosphodiest/P_Trfase"/>
</dbReference>
<keyword evidence="2" id="KW-1185">Reference proteome</keyword>
<name>A0ABD6D9F0_9EURY</name>
<dbReference type="InterPro" id="IPR017850">
    <property type="entry name" value="Alkaline_phosphatase_core_sf"/>
</dbReference>
<evidence type="ECO:0000313" key="1">
    <source>
        <dbReference type="EMBL" id="MFD1642628.1"/>
    </source>
</evidence>
<gene>
    <name evidence="1" type="ORF">ACFSBW_12165</name>
</gene>
<dbReference type="SUPFAM" id="SSF53649">
    <property type="entry name" value="Alkaline phosphatase-like"/>
    <property type="match status" value="1"/>
</dbReference>
<dbReference type="GO" id="GO:0016787">
    <property type="term" value="F:hydrolase activity"/>
    <property type="evidence" value="ECO:0007669"/>
    <property type="project" value="UniProtKB-ARBA"/>
</dbReference>
<organism evidence="1 2">
    <name type="scientific">Halohasta litorea</name>
    <dbReference type="NCBI Taxonomy" id="869891"/>
    <lineage>
        <taxon>Archaea</taxon>
        <taxon>Methanobacteriati</taxon>
        <taxon>Methanobacteriota</taxon>
        <taxon>Stenosarchaea group</taxon>
        <taxon>Halobacteria</taxon>
        <taxon>Halobacteriales</taxon>
        <taxon>Haloferacaceae</taxon>
        <taxon>Halohasta</taxon>
    </lineage>
</organism>
<sequence length="511" mass="58008">MADERPRTVVFGLDGAHFELLEPWIEAGELPNIEQAIETGITADLESVLPPVTSPNWKAYATGKNPGKLGIFWWENIDVDDRRIYYPQDRKHRQREYWEILSDHERPGVMGVPTTYPPKNVDEFVIAGAPDGRNEGFAYPEALEDRLIEDHDYRVTIKNELRATPDKAAEEILEVMETRFTVARELFEEYDLTFLQVTTFYINSLQHYLWDDEYTLRGWKIIDDHLGWFLDEGHDVVLMSDHGSTAVDTVFHINSWLEQQGYLTLDADAAKLVHRLGINRDRLLRLLSAFGLQALAVRLAPQFLLDLIPDEQGELPRESKTSNIDWDRTDVVASGQGPIYLTVGRDADRYEQLRTEVIQRLESLTGPDGRPVATAVHRGEDVYSGEYSNEIPDIVIDQRNGVHIQGSIGRQQVFSDPADDGWKGENKREGLFVATGPSFETGSAETLSILDLAPTLLHLRGYDVPTDMDGEVRGDVFDPNSDSAQREPSYEVIDETALEKRRVRRAVRAAF</sequence>
<dbReference type="EMBL" id="JBHUDM010000003">
    <property type="protein sequence ID" value="MFD1642628.1"/>
    <property type="molecule type" value="Genomic_DNA"/>
</dbReference>
<dbReference type="PANTHER" id="PTHR10151:SF120">
    <property type="entry name" value="BIS(5'-ADENOSYL)-TRIPHOSPHATASE"/>
    <property type="match status" value="1"/>
</dbReference>
<reference evidence="1 2" key="1">
    <citation type="journal article" date="2019" name="Int. J. Syst. Evol. Microbiol.">
        <title>The Global Catalogue of Microorganisms (GCM) 10K type strain sequencing project: providing services to taxonomists for standard genome sequencing and annotation.</title>
        <authorList>
            <consortium name="The Broad Institute Genomics Platform"/>
            <consortium name="The Broad Institute Genome Sequencing Center for Infectious Disease"/>
            <person name="Wu L."/>
            <person name="Ma J."/>
        </authorList>
    </citation>
    <scope>NUCLEOTIDE SEQUENCE [LARGE SCALE GENOMIC DNA]</scope>
    <source>
        <strain evidence="1 2">CGMCC 1.10593</strain>
    </source>
</reference>
<accession>A0ABD6D9F0</accession>